<evidence type="ECO:0000313" key="2">
    <source>
        <dbReference type="EMBL" id="WMF04635.1"/>
    </source>
</evidence>
<dbReference type="CDD" id="cd00093">
    <property type="entry name" value="HTH_XRE"/>
    <property type="match status" value="1"/>
</dbReference>
<reference evidence="3" key="1">
    <citation type="submission" date="2020-07" db="EMBL/GenBank/DDBJ databases">
        <title>A new Micromonospora strain with potent antibiotic activity isolated from the microbiome of a mid-Atlantic deep-sea sponge.</title>
        <authorList>
            <person name="Back C.R."/>
            <person name="Stennett H.L."/>
            <person name="Williams S.E."/>
            <person name="Wang L."/>
            <person name="Ojeda Gomez J."/>
            <person name="Abdulle O.M."/>
            <person name="Duffy T."/>
            <person name="Hendry K.R."/>
            <person name="Powell D."/>
            <person name="Stach J.E."/>
            <person name="Essex-Lopresti A.E."/>
            <person name="Willis C.L."/>
            <person name="Curnow P."/>
            <person name="Race P.R."/>
        </authorList>
    </citation>
    <scope>NUCLEOTIDE SEQUENCE [LARGE SCALE GENOMIC DNA]</scope>
    <source>
        <strain evidence="3">28ISP2-46</strain>
    </source>
</reference>
<dbReference type="SUPFAM" id="SSF47413">
    <property type="entry name" value="lambda repressor-like DNA-binding domains"/>
    <property type="match status" value="1"/>
</dbReference>
<dbReference type="InterPro" id="IPR010982">
    <property type="entry name" value="Lambda_DNA-bd_dom_sf"/>
</dbReference>
<dbReference type="EMBL" id="CP059322">
    <property type="protein sequence ID" value="WMF04635.1"/>
    <property type="molecule type" value="Genomic_DNA"/>
</dbReference>
<evidence type="ECO:0000313" key="3">
    <source>
        <dbReference type="Proteomes" id="UP000510844"/>
    </source>
</evidence>
<reference evidence="2 3" key="2">
    <citation type="journal article" date="2021" name="Mar. Drugs">
        <title>A New Micromonospora Strain with Antibiotic Activity Isolated from the Microbiome of a Mid-Atlantic Deep-Sea Sponge.</title>
        <authorList>
            <person name="Back C.R."/>
            <person name="Stennett H.L."/>
            <person name="Williams S.E."/>
            <person name="Wang L."/>
            <person name="Ojeda Gomez J."/>
            <person name="Abdulle O.M."/>
            <person name="Duffy T."/>
            <person name="Neal C."/>
            <person name="Mantell J."/>
            <person name="Jepson M.A."/>
            <person name="Hendry K.R."/>
            <person name="Powell D."/>
            <person name="Stach J.E.M."/>
            <person name="Essex-Lopresti A.E."/>
            <person name="Willis C.L."/>
            <person name="Curnow P."/>
            <person name="Race P.R."/>
        </authorList>
    </citation>
    <scope>NUCLEOTIDE SEQUENCE [LARGE SCALE GENOMIC DNA]</scope>
    <source>
        <strain evidence="2 3">28ISP2-46</strain>
    </source>
</reference>
<proteinExistence type="predicted"/>
<protein>
    <submittedName>
        <fullName evidence="2">Helix-turn-helix transcriptional regulator</fullName>
    </submittedName>
</protein>
<feature type="domain" description="HTH cro/C1-type" evidence="1">
    <location>
        <begin position="14"/>
        <end position="72"/>
    </location>
</feature>
<accession>A0AAF0P214</accession>
<dbReference type="RefSeq" id="WP_246411818.1">
    <property type="nucleotide sequence ID" value="NZ_CP059322.2"/>
</dbReference>
<dbReference type="Pfam" id="PF13560">
    <property type="entry name" value="HTH_31"/>
    <property type="match status" value="1"/>
</dbReference>
<dbReference type="AlphaFoldDB" id="A0AAF0P214"/>
<dbReference type="Gene3D" id="1.10.260.40">
    <property type="entry name" value="lambda repressor-like DNA-binding domains"/>
    <property type="match status" value="1"/>
</dbReference>
<gene>
    <name evidence="2" type="ORF">H1D33_02620</name>
</gene>
<dbReference type="GO" id="GO:0003677">
    <property type="term" value="F:DNA binding"/>
    <property type="evidence" value="ECO:0007669"/>
    <property type="project" value="InterPro"/>
</dbReference>
<dbReference type="PROSITE" id="PS50943">
    <property type="entry name" value="HTH_CROC1"/>
    <property type="match status" value="1"/>
</dbReference>
<name>A0AAF0P214_9ACTN</name>
<dbReference type="Proteomes" id="UP000510844">
    <property type="component" value="Chromosome"/>
</dbReference>
<dbReference type="KEGG" id="mfeu:H1D33_02620"/>
<sequence>MTESRLVRQFAHTLRHERERAGLTQQALAARAGLSQAAVARIERGDRLPSLTTAERLLTALDRQLRIEVEPLDDHLDAALDTTAGTGGSAG</sequence>
<evidence type="ECO:0000259" key="1">
    <source>
        <dbReference type="PROSITE" id="PS50943"/>
    </source>
</evidence>
<dbReference type="InterPro" id="IPR001387">
    <property type="entry name" value="Cro/C1-type_HTH"/>
</dbReference>
<organism evidence="2 3">
    <name type="scientific">Micromonospora robiginosa</name>
    <dbReference type="NCBI Taxonomy" id="2749844"/>
    <lineage>
        <taxon>Bacteria</taxon>
        <taxon>Bacillati</taxon>
        <taxon>Actinomycetota</taxon>
        <taxon>Actinomycetes</taxon>
        <taxon>Micromonosporales</taxon>
        <taxon>Micromonosporaceae</taxon>
        <taxon>Micromonospora</taxon>
    </lineage>
</organism>
<dbReference type="SMART" id="SM00530">
    <property type="entry name" value="HTH_XRE"/>
    <property type="match status" value="1"/>
</dbReference>
<keyword evidence="3" id="KW-1185">Reference proteome</keyword>